<name>A0A557SJM5_9GAMM</name>
<evidence type="ECO:0000313" key="4">
    <source>
        <dbReference type="EMBL" id="TVO77636.1"/>
    </source>
</evidence>
<proteinExistence type="predicted"/>
<dbReference type="PANTHER" id="PTHR32114">
    <property type="entry name" value="ABC TRANSPORTER ABCH.3"/>
    <property type="match status" value="1"/>
</dbReference>
<comment type="caution">
    <text evidence="4">The sequence shown here is derived from an EMBL/GenBank/DDBJ whole genome shotgun (WGS) entry which is preliminary data.</text>
</comment>
<dbReference type="InterPro" id="IPR003395">
    <property type="entry name" value="RecF/RecN/SMC_N"/>
</dbReference>
<keyword evidence="1" id="KW-0175">Coiled coil</keyword>
<dbReference type="Gene3D" id="3.40.50.300">
    <property type="entry name" value="P-loop containing nucleotide triphosphate hydrolases"/>
    <property type="match status" value="2"/>
</dbReference>
<feature type="transmembrane region" description="Helical" evidence="2">
    <location>
        <begin position="302"/>
        <end position="322"/>
    </location>
</feature>
<organism evidence="4 5">
    <name type="scientific">Sedimenticola selenatireducens</name>
    <dbReference type="NCBI Taxonomy" id="191960"/>
    <lineage>
        <taxon>Bacteria</taxon>
        <taxon>Pseudomonadati</taxon>
        <taxon>Pseudomonadota</taxon>
        <taxon>Gammaproteobacteria</taxon>
        <taxon>Chromatiales</taxon>
        <taxon>Sedimenticolaceae</taxon>
        <taxon>Sedimenticola</taxon>
    </lineage>
</organism>
<dbReference type="OrthoDB" id="9770373at2"/>
<keyword evidence="2" id="KW-0472">Membrane</keyword>
<gene>
    <name evidence="4" type="ORF">FHP88_02215</name>
</gene>
<sequence>MIITDIRAENFLKYNHLELSDLPRAGIIAIDGPNESGKSSIGEVICFALFGRTFSLGNEGLQKLIRWGESTCRITLHFVINDQSQYKITRMVDRDGNHGVQLARVGEETKPFARGVAEVDEAIYDLLGYGYDEFIESYYLAQREIIAPQPHSQAVKSMAGLSTLEYVAFEHEQEIEQERQAIAAVQREIDGVSEALNELDLDPRAMLLLESDQQALQANEALLHEKEDTLAESFSAYRAMLPKKFAARKAQGRARFFRFVFFMAGLISAISWGLLARLPENDYSQKLAAQITAYFPQWGEHYLPWLLYATALFAVLFLLFWIRVATKQSKVSNLLTQGEVLAGAMESALLHPQAESTLDQTESSDEQAQLREMPDRIRAESISISELEPAVEQILDEMQQAKEHLQQQGIRLGMAIQKERGRVEKGDKLDEIKLGLMAQVAEHDRRICLRERSLELLAGATRHLSQRFNRDLGDSVRKTLPIFTDNNYEHLQIEDDLTVRVFSSQKRDFMDLEEISSGTQRQIMLALRLALSQVLIKRTAGGKQFVFLDEPFAFFDQERTRNTLRMLPKLDESISQIWIVAQDFPEGEAFDLSLACTKQRSELVAAG</sequence>
<feature type="transmembrane region" description="Helical" evidence="2">
    <location>
        <begin position="256"/>
        <end position="275"/>
    </location>
</feature>
<evidence type="ECO:0000259" key="3">
    <source>
        <dbReference type="Pfam" id="PF02463"/>
    </source>
</evidence>
<evidence type="ECO:0000256" key="1">
    <source>
        <dbReference type="SAM" id="Coils"/>
    </source>
</evidence>
<dbReference type="RefSeq" id="WP_144357361.1">
    <property type="nucleotide sequence ID" value="NZ_VMNH01000004.1"/>
</dbReference>
<evidence type="ECO:0000313" key="5">
    <source>
        <dbReference type="Proteomes" id="UP000316649"/>
    </source>
</evidence>
<evidence type="ECO:0000256" key="2">
    <source>
        <dbReference type="SAM" id="Phobius"/>
    </source>
</evidence>
<dbReference type="Pfam" id="PF02463">
    <property type="entry name" value="SMC_N"/>
    <property type="match status" value="1"/>
</dbReference>
<dbReference type="PANTHER" id="PTHR32114:SF2">
    <property type="entry name" value="ABC TRANSPORTER ABCH.3"/>
    <property type="match status" value="1"/>
</dbReference>
<reference evidence="4 5" key="1">
    <citation type="submission" date="2019-07" db="EMBL/GenBank/DDBJ databases">
        <title>The pathways for chlorine oxyanion respiration interact through the shared metabolite chlorate.</title>
        <authorList>
            <person name="Barnum T.P."/>
            <person name="Cheng Y."/>
            <person name="Hill K.A."/>
            <person name="Lucas L.N."/>
            <person name="Carlson H.K."/>
            <person name="Coates J.D."/>
        </authorList>
    </citation>
    <scope>NUCLEOTIDE SEQUENCE [LARGE SCALE GENOMIC DNA]</scope>
    <source>
        <strain evidence="4 5">BK-1</strain>
    </source>
</reference>
<accession>A0A557SJM5</accession>
<keyword evidence="2" id="KW-1133">Transmembrane helix</keyword>
<dbReference type="AlphaFoldDB" id="A0A557SJM5"/>
<feature type="domain" description="RecF/RecN/SMC N-terminal" evidence="3">
    <location>
        <begin position="3"/>
        <end position="582"/>
    </location>
</feature>
<protein>
    <submittedName>
        <fullName evidence="4">AAA family ATPase</fullName>
    </submittedName>
</protein>
<keyword evidence="2" id="KW-0812">Transmembrane</keyword>
<dbReference type="Proteomes" id="UP000316649">
    <property type="component" value="Unassembled WGS sequence"/>
</dbReference>
<dbReference type="SUPFAM" id="SSF52540">
    <property type="entry name" value="P-loop containing nucleoside triphosphate hydrolases"/>
    <property type="match status" value="1"/>
</dbReference>
<keyword evidence="5" id="KW-1185">Reference proteome</keyword>
<dbReference type="EMBL" id="VMNH01000004">
    <property type="protein sequence ID" value="TVO77636.1"/>
    <property type="molecule type" value="Genomic_DNA"/>
</dbReference>
<dbReference type="InterPro" id="IPR027417">
    <property type="entry name" value="P-loop_NTPase"/>
</dbReference>
<feature type="coiled-coil region" evidence="1">
    <location>
        <begin position="168"/>
        <end position="202"/>
    </location>
</feature>